<sequence length="175" mass="19986">MRRWKKLIYVDICNTIADVNAEIEKILGPRPVPEEYFHPLVTDGFFLKHPEVFIDAAPFPGAAQSLHRLIKDLNSDIVYISARPEWAKKITISWLKENGFPDGDLILSTDKAAVAKDLYVSMAIEDAPFEIEKLKAAGIQVIVKSQPYNKKYGPRFLWPGEKQRSGRFFCSYEVK</sequence>
<gene>
    <name evidence="2" type="ORF">H0A61_02895</name>
</gene>
<evidence type="ECO:0000256" key="1">
    <source>
        <dbReference type="ARBA" id="ARBA00009589"/>
    </source>
</evidence>
<dbReference type="InterPro" id="IPR023214">
    <property type="entry name" value="HAD_sf"/>
</dbReference>
<organism evidence="2 3">
    <name type="scientific">Koleobacter methoxysyntrophicus</name>
    <dbReference type="NCBI Taxonomy" id="2751313"/>
    <lineage>
        <taxon>Bacteria</taxon>
        <taxon>Bacillati</taxon>
        <taxon>Bacillota</taxon>
        <taxon>Clostridia</taxon>
        <taxon>Koleobacterales</taxon>
        <taxon>Koleobacteraceae</taxon>
        <taxon>Koleobacter</taxon>
    </lineage>
</organism>
<dbReference type="Proteomes" id="UP000662904">
    <property type="component" value="Chromosome"/>
</dbReference>
<dbReference type="InterPro" id="IPR036412">
    <property type="entry name" value="HAD-like_sf"/>
</dbReference>
<dbReference type="EMBL" id="CP059066">
    <property type="protein sequence ID" value="QSQ10487.1"/>
    <property type="molecule type" value="Genomic_DNA"/>
</dbReference>
<dbReference type="KEGG" id="kme:H0A61_02895"/>
<protein>
    <submittedName>
        <fullName evidence="2">Uncharacterized protein</fullName>
    </submittedName>
</protein>
<comment type="similarity">
    <text evidence="1">Belongs to the 5'(3')-deoxyribonucleotidase family.</text>
</comment>
<keyword evidence="3" id="KW-1185">Reference proteome</keyword>
<dbReference type="GO" id="GO:0008253">
    <property type="term" value="F:5'-nucleotidase activity"/>
    <property type="evidence" value="ECO:0007669"/>
    <property type="project" value="InterPro"/>
</dbReference>
<dbReference type="Pfam" id="PF06941">
    <property type="entry name" value="NT5C"/>
    <property type="match status" value="1"/>
</dbReference>
<dbReference type="AlphaFoldDB" id="A0A8A0RT39"/>
<reference evidence="2" key="1">
    <citation type="submission" date="2020-07" db="EMBL/GenBank/DDBJ databases">
        <title>Koleobacter methoxysyntrophicus gen. nov., sp. nov., a novel anaerobic bacterium isolated from deep subsurface oil field and proposal of Koleobacterales ord. nov. in the phylum Firmicutes.</title>
        <authorList>
            <person name="Sakamoto S."/>
            <person name="Tamaki H."/>
        </authorList>
    </citation>
    <scope>NUCLEOTIDE SEQUENCE</scope>
    <source>
        <strain evidence="2">NRmbB1</strain>
    </source>
</reference>
<dbReference type="Gene3D" id="3.40.50.1000">
    <property type="entry name" value="HAD superfamily/HAD-like"/>
    <property type="match status" value="1"/>
</dbReference>
<name>A0A8A0RT39_9FIRM</name>
<accession>A0A8A0RT39</accession>
<dbReference type="InterPro" id="IPR010708">
    <property type="entry name" value="5'(3')-deoxyribonucleotidase"/>
</dbReference>
<proteinExistence type="inferred from homology"/>
<evidence type="ECO:0000313" key="3">
    <source>
        <dbReference type="Proteomes" id="UP000662904"/>
    </source>
</evidence>
<dbReference type="SUPFAM" id="SSF56784">
    <property type="entry name" value="HAD-like"/>
    <property type="match status" value="1"/>
</dbReference>
<dbReference type="GO" id="GO:0009264">
    <property type="term" value="P:deoxyribonucleotide catabolic process"/>
    <property type="evidence" value="ECO:0007669"/>
    <property type="project" value="InterPro"/>
</dbReference>
<dbReference type="RefSeq" id="WP_206707794.1">
    <property type="nucleotide sequence ID" value="NZ_CP059066.1"/>
</dbReference>
<evidence type="ECO:0000313" key="2">
    <source>
        <dbReference type="EMBL" id="QSQ10487.1"/>
    </source>
</evidence>